<keyword evidence="3 8" id="KW-0812">Transmembrane</keyword>
<evidence type="ECO:0000256" key="7">
    <source>
        <dbReference type="SAM" id="MobiDB-lite"/>
    </source>
</evidence>
<dbReference type="PANTHER" id="PTHR47797">
    <property type="entry name" value="DEHYDROGENASE, PUTATIVE (AFU_ORTHOLOGUE AFUA_8G05805)-RELATED"/>
    <property type="match status" value="1"/>
</dbReference>
<sequence length="452" mass="49831">MRLGLTAALAAAAASALQSTFVSPNRDLAFALSVPDTDNTDIFFSIRAPISYSWAAVGLGSDDMKGALFLIIYRNKHRDNVTLSPRLAYGNYEPQHYPDMQYDVLPGSGIVGDHMVLNARCTQHCRSWPAADSNSGYMDVSSASGKAVFALGPRTGFGSDSPAADLQFHREFGVFSIDIKRTLGAPDPPELRDDSESVGTSLDYRRTDRREPRSSLHGSFMVFSVVFLLPVGAALRSSGRWARFHSLCQSMAVLIMLAGVATGVLASLRFQRSRNFRAHHQIIGFIVVGFVLAQLVLGFLHQRKMRKTNLPTNYGRYHRYLGVTIIIFGVLNAFFGFDLALDYKMGYTLCGFVIISVFLVLFLYLSRRGVRGRRQRQTASAADGPSTGYQPQPWREEPNPPDAPPSYEAASSQYISLQPVPSRASPWRGSDVKDGEDDQPALGGLQRPREFT</sequence>
<dbReference type="InterPro" id="IPR015920">
    <property type="entry name" value="Cellobiose_DH-like_cyt"/>
</dbReference>
<evidence type="ECO:0000256" key="8">
    <source>
        <dbReference type="SAM" id="Phobius"/>
    </source>
</evidence>
<proteinExistence type="predicted"/>
<protein>
    <recommendedName>
        <fullName evidence="14">Cytochrome b561 domain-containing protein</fullName>
    </recommendedName>
</protein>
<dbReference type="PANTHER" id="PTHR47797:SF1">
    <property type="entry name" value="CYTOCHROME B561 DOMAIN-CONTAINING PROTEIN-RELATED"/>
    <property type="match status" value="1"/>
</dbReference>
<dbReference type="Pfam" id="PF03188">
    <property type="entry name" value="Cytochrom_B561"/>
    <property type="match status" value="1"/>
</dbReference>
<evidence type="ECO:0000313" key="12">
    <source>
        <dbReference type="EMBL" id="PHH80963.1"/>
    </source>
</evidence>
<comment type="caution">
    <text evidence="12">The sequence shown here is derived from an EMBL/GenBank/DDBJ whole genome shotgun (WGS) entry which is preliminary data.</text>
</comment>
<feature type="domain" description="DOMON" evidence="10">
    <location>
        <begin position="54"/>
        <end position="152"/>
    </location>
</feature>
<keyword evidence="5 8" id="KW-1133">Transmembrane helix</keyword>
<accession>A0A2C5ZM97</accession>
<evidence type="ECO:0000256" key="3">
    <source>
        <dbReference type="ARBA" id="ARBA00022692"/>
    </source>
</evidence>
<dbReference type="SMART" id="SM00665">
    <property type="entry name" value="B561"/>
    <property type="match status" value="1"/>
</dbReference>
<evidence type="ECO:0000256" key="2">
    <source>
        <dbReference type="ARBA" id="ARBA00022448"/>
    </source>
</evidence>
<feature type="transmembrane region" description="Helical" evidence="8">
    <location>
        <begin position="247"/>
        <end position="270"/>
    </location>
</feature>
<feature type="region of interest" description="Disordered" evidence="7">
    <location>
        <begin position="374"/>
        <end position="452"/>
    </location>
</feature>
<feature type="chain" id="PRO_5013197332" description="Cytochrome b561 domain-containing protein" evidence="9">
    <location>
        <begin position="17"/>
        <end position="452"/>
    </location>
</feature>
<feature type="transmembrane region" description="Helical" evidence="8">
    <location>
        <begin position="346"/>
        <end position="366"/>
    </location>
</feature>
<dbReference type="InterPro" id="IPR006593">
    <property type="entry name" value="Cyt_b561/ferric_Rdtase_TM"/>
</dbReference>
<feature type="signal peptide" evidence="9">
    <location>
        <begin position="1"/>
        <end position="16"/>
    </location>
</feature>
<dbReference type="Gene3D" id="2.60.40.1210">
    <property type="entry name" value="Cellobiose dehydrogenase, cytochrome domain"/>
    <property type="match status" value="1"/>
</dbReference>
<gene>
    <name evidence="12" type="ORF">CDD80_5173</name>
</gene>
<dbReference type="SMART" id="SM00664">
    <property type="entry name" value="DoH"/>
    <property type="match status" value="1"/>
</dbReference>
<evidence type="ECO:0000256" key="4">
    <source>
        <dbReference type="ARBA" id="ARBA00022982"/>
    </source>
</evidence>
<feature type="region of interest" description="Disordered" evidence="7">
    <location>
        <begin position="185"/>
        <end position="210"/>
    </location>
</feature>
<name>A0A2C5ZM97_9HYPO</name>
<evidence type="ECO:0000259" key="11">
    <source>
        <dbReference type="SMART" id="SM00665"/>
    </source>
</evidence>
<keyword evidence="13" id="KW-1185">Reference proteome</keyword>
<dbReference type="OrthoDB" id="19261at2759"/>
<evidence type="ECO:0000256" key="9">
    <source>
        <dbReference type="SAM" id="SignalP"/>
    </source>
</evidence>
<keyword evidence="9" id="KW-0732">Signal</keyword>
<feature type="domain" description="Cytochrome b561" evidence="11">
    <location>
        <begin position="216"/>
        <end position="337"/>
    </location>
</feature>
<dbReference type="CDD" id="cd09630">
    <property type="entry name" value="CDH_like_cytochrome"/>
    <property type="match status" value="1"/>
</dbReference>
<feature type="transmembrane region" description="Helical" evidence="8">
    <location>
        <begin position="216"/>
        <end position="235"/>
    </location>
</feature>
<reference evidence="12 13" key="1">
    <citation type="submission" date="2017-06" db="EMBL/GenBank/DDBJ databases">
        <title>Ant-infecting Ophiocordyceps genomes reveal a high diversity of potential behavioral manipulation genes and a possible major role for enterotoxins.</title>
        <authorList>
            <person name="De Bekker C."/>
            <person name="Evans H.C."/>
            <person name="Brachmann A."/>
            <person name="Hughes D.P."/>
        </authorList>
    </citation>
    <scope>NUCLEOTIDE SEQUENCE [LARGE SCALE GENOMIC DNA]</scope>
    <source>
        <strain evidence="12 13">Map16</strain>
    </source>
</reference>
<feature type="transmembrane region" description="Helical" evidence="8">
    <location>
        <begin position="320"/>
        <end position="340"/>
    </location>
</feature>
<dbReference type="InterPro" id="IPR005018">
    <property type="entry name" value="DOMON_domain"/>
</dbReference>
<dbReference type="Pfam" id="PF16010">
    <property type="entry name" value="CDH-cyt"/>
    <property type="match status" value="1"/>
</dbReference>
<dbReference type="SUPFAM" id="SSF49344">
    <property type="entry name" value="CBD9-like"/>
    <property type="match status" value="1"/>
</dbReference>
<keyword evidence="6 8" id="KW-0472">Membrane</keyword>
<dbReference type="STRING" id="2004952.A0A2C5ZM97"/>
<evidence type="ECO:0008006" key="14">
    <source>
        <dbReference type="Google" id="ProtNLM"/>
    </source>
</evidence>
<evidence type="ECO:0000313" key="13">
    <source>
        <dbReference type="Proteomes" id="UP000226431"/>
    </source>
</evidence>
<comment type="subcellular location">
    <subcellularLocation>
        <location evidence="1">Membrane</location>
    </subcellularLocation>
</comment>
<evidence type="ECO:0000256" key="6">
    <source>
        <dbReference type="ARBA" id="ARBA00023136"/>
    </source>
</evidence>
<feature type="transmembrane region" description="Helical" evidence="8">
    <location>
        <begin position="282"/>
        <end position="300"/>
    </location>
</feature>
<evidence type="ECO:0000256" key="1">
    <source>
        <dbReference type="ARBA" id="ARBA00004370"/>
    </source>
</evidence>
<dbReference type="AlphaFoldDB" id="A0A2C5ZM97"/>
<keyword evidence="2" id="KW-0813">Transport</keyword>
<evidence type="ECO:0000256" key="5">
    <source>
        <dbReference type="ARBA" id="ARBA00022989"/>
    </source>
</evidence>
<dbReference type="GO" id="GO:0016020">
    <property type="term" value="C:membrane"/>
    <property type="evidence" value="ECO:0007669"/>
    <property type="project" value="UniProtKB-SubCell"/>
</dbReference>
<dbReference type="Proteomes" id="UP000226431">
    <property type="component" value="Unassembled WGS sequence"/>
</dbReference>
<dbReference type="EMBL" id="NJES01000005">
    <property type="protein sequence ID" value="PHH80963.1"/>
    <property type="molecule type" value="Genomic_DNA"/>
</dbReference>
<dbReference type="CDD" id="cd08760">
    <property type="entry name" value="Cyt_b561_FRRS1_like"/>
    <property type="match status" value="1"/>
</dbReference>
<organism evidence="12 13">
    <name type="scientific">Ophiocordyceps camponoti-rufipedis</name>
    <dbReference type="NCBI Taxonomy" id="2004952"/>
    <lineage>
        <taxon>Eukaryota</taxon>
        <taxon>Fungi</taxon>
        <taxon>Dikarya</taxon>
        <taxon>Ascomycota</taxon>
        <taxon>Pezizomycotina</taxon>
        <taxon>Sordariomycetes</taxon>
        <taxon>Hypocreomycetidae</taxon>
        <taxon>Hypocreales</taxon>
        <taxon>Ophiocordycipitaceae</taxon>
        <taxon>Ophiocordyceps</taxon>
    </lineage>
</organism>
<keyword evidence="4" id="KW-0249">Electron transport</keyword>
<evidence type="ECO:0000259" key="10">
    <source>
        <dbReference type="SMART" id="SM00664"/>
    </source>
</evidence>